<protein>
    <submittedName>
        <fullName evidence="2">Uncharacterized protein</fullName>
    </submittedName>
</protein>
<dbReference type="EMBL" id="OOIN01000008">
    <property type="protein sequence ID" value="SPO24792.1"/>
    <property type="molecule type" value="Genomic_DNA"/>
</dbReference>
<feature type="compositionally biased region" description="Low complexity" evidence="1">
    <location>
        <begin position="303"/>
        <end position="319"/>
    </location>
</feature>
<feature type="compositionally biased region" description="Low complexity" evidence="1">
    <location>
        <begin position="335"/>
        <end position="355"/>
    </location>
</feature>
<name>A0A5C3E2Q2_9BASI</name>
<feature type="region of interest" description="Disordered" evidence="1">
    <location>
        <begin position="249"/>
        <end position="446"/>
    </location>
</feature>
<feature type="compositionally biased region" description="Low complexity" evidence="1">
    <location>
        <begin position="477"/>
        <end position="490"/>
    </location>
</feature>
<feature type="region of interest" description="Disordered" evidence="1">
    <location>
        <begin position="537"/>
        <end position="556"/>
    </location>
</feature>
<feature type="compositionally biased region" description="Basic and acidic residues" evidence="1">
    <location>
        <begin position="249"/>
        <end position="258"/>
    </location>
</feature>
<feature type="compositionally biased region" description="Polar residues" evidence="1">
    <location>
        <begin position="637"/>
        <end position="649"/>
    </location>
</feature>
<keyword evidence="3" id="KW-1185">Reference proteome</keyword>
<reference evidence="2 3" key="1">
    <citation type="submission" date="2018-03" db="EMBL/GenBank/DDBJ databases">
        <authorList>
            <person name="Guldener U."/>
        </authorList>
    </citation>
    <scope>NUCLEOTIDE SEQUENCE [LARGE SCALE GENOMIC DNA]</scope>
    <source>
        <strain evidence="2 3">NBRC100155</strain>
    </source>
</reference>
<dbReference type="Proteomes" id="UP000324022">
    <property type="component" value="Unassembled WGS sequence"/>
</dbReference>
<evidence type="ECO:0000313" key="2">
    <source>
        <dbReference type="EMBL" id="SPO24792.1"/>
    </source>
</evidence>
<sequence>MTDKPNNTLALVIDTSRQCCSRLLDTNELNGSPPDLLRSPGTSSSNTTILWSSSFASASNNTPSTGLTSASSHYDHCFTRTPRNGSTVADPEWLISQIDEYLADLDGAPFAAQSGGSLRRRSLKIEINPEVLASVERALPSSPDALRMSHIRIPAPLLPSAMTRRVSMPSSPSEFDEGFASPLFYRAFQRPDGGIAPADDAAPFPYSPCRESVSLEPGYFASSILGRIGDNGGRRPSLLDDILERKETEVEAEAKGSDGEWSSKCAGTQEEEVEEGAEGKDVPSIRLEAAAEDNDVYPSMDEATSSRSSPSSAITPVSSCEGARSHKDDVQSRPSTGSASDAAAAMMAGSRSSNSTPAENGGDRPHWRDHRQYQPTEPSPSSAASLHVPMLTPPPLRARTVPLIPPPTIPARRGLSRSASAGNLPRYEPHPHHHHPATKSKPTIAQTNPESVFTTIKGFIGEPGLKKDLTPSPPSLAPSKAKASSSNVSPTSTQIVEGVRKMNKLKKILGEEVGSHIPHPTAGWGAAVTPLSRTSLDPAHRPTTKSAGTTNKPLPCLPAFPPRTNTAPMHKPHPSHKTKCCTSTNGRPSTARESRCRCANCTSLELGKTTSSASQQRQLSSALVGTSLRLPAAHASRPSTASSLKSRSAASVRKGSFFDMDD</sequence>
<feature type="region of interest" description="Disordered" evidence="1">
    <location>
        <begin position="567"/>
        <end position="592"/>
    </location>
</feature>
<feature type="compositionally biased region" description="Basic residues" evidence="1">
    <location>
        <begin position="570"/>
        <end position="579"/>
    </location>
</feature>
<proteinExistence type="predicted"/>
<feature type="region of interest" description="Disordered" evidence="1">
    <location>
        <begin position="463"/>
        <end position="493"/>
    </location>
</feature>
<dbReference type="AlphaFoldDB" id="A0A5C3E2Q2"/>
<feature type="compositionally biased region" description="Basic and acidic residues" evidence="1">
    <location>
        <begin position="361"/>
        <end position="372"/>
    </location>
</feature>
<accession>A0A5C3E2Q2</accession>
<evidence type="ECO:0000256" key="1">
    <source>
        <dbReference type="SAM" id="MobiDB-lite"/>
    </source>
</evidence>
<feature type="region of interest" description="Disordered" evidence="1">
    <location>
        <begin position="632"/>
        <end position="662"/>
    </location>
</feature>
<evidence type="ECO:0000313" key="3">
    <source>
        <dbReference type="Proteomes" id="UP000324022"/>
    </source>
</evidence>
<feature type="compositionally biased region" description="Polar residues" evidence="1">
    <location>
        <begin position="373"/>
        <end position="384"/>
    </location>
</feature>
<dbReference type="OrthoDB" id="2554129at2759"/>
<organism evidence="2 3">
    <name type="scientific">Ustilago trichophora</name>
    <dbReference type="NCBI Taxonomy" id="86804"/>
    <lineage>
        <taxon>Eukaryota</taxon>
        <taxon>Fungi</taxon>
        <taxon>Dikarya</taxon>
        <taxon>Basidiomycota</taxon>
        <taxon>Ustilaginomycotina</taxon>
        <taxon>Ustilaginomycetes</taxon>
        <taxon>Ustilaginales</taxon>
        <taxon>Ustilaginaceae</taxon>
        <taxon>Ustilago</taxon>
    </lineage>
</organism>
<gene>
    <name evidence="2" type="ORF">UTRI_01776_B</name>
</gene>